<protein>
    <submittedName>
        <fullName evidence="1">Uncharacterized protein</fullName>
    </submittedName>
</protein>
<dbReference type="AlphaFoldDB" id="A0A1J5PY19"/>
<evidence type="ECO:0000313" key="1">
    <source>
        <dbReference type="EMBL" id="OIQ76377.1"/>
    </source>
</evidence>
<organism evidence="1">
    <name type="scientific">mine drainage metagenome</name>
    <dbReference type="NCBI Taxonomy" id="410659"/>
    <lineage>
        <taxon>unclassified sequences</taxon>
        <taxon>metagenomes</taxon>
        <taxon>ecological metagenomes</taxon>
    </lineage>
</organism>
<accession>A0A1J5PY19</accession>
<comment type="caution">
    <text evidence="1">The sequence shown here is derived from an EMBL/GenBank/DDBJ whole genome shotgun (WGS) entry which is preliminary data.</text>
</comment>
<dbReference type="EMBL" id="MLJW01001886">
    <property type="protein sequence ID" value="OIQ76377.1"/>
    <property type="molecule type" value="Genomic_DNA"/>
</dbReference>
<reference evidence="1" key="1">
    <citation type="submission" date="2016-10" db="EMBL/GenBank/DDBJ databases">
        <title>Sequence of Gallionella enrichment culture.</title>
        <authorList>
            <person name="Poehlein A."/>
            <person name="Muehling M."/>
            <person name="Daniel R."/>
        </authorList>
    </citation>
    <scope>NUCLEOTIDE SEQUENCE</scope>
</reference>
<proteinExistence type="predicted"/>
<gene>
    <name evidence="1" type="ORF">GALL_419440</name>
</gene>
<sequence length="51" mass="5313">MSLTQDIRQPTANVSNADAADVKLTSDTIPPCSAFAPNVSPLPLAIFNVVT</sequence>
<name>A0A1J5PY19_9ZZZZ</name>